<dbReference type="OrthoDB" id="9796076at2"/>
<evidence type="ECO:0000259" key="3">
    <source>
        <dbReference type="PROSITE" id="PS50801"/>
    </source>
</evidence>
<sequence length="114" mass="12166">MQLETTPRDDALVVTALMDRIDAAIAIQFKDDLRTVTNGEAPRVVLDLSHVDFLDSSGLGAVVAAMKLLAPAQKLELAGLGPNVEKVFRLTRMDSVFTIHSTVDAAFDGVAKAS</sequence>
<dbReference type="InterPro" id="IPR036513">
    <property type="entry name" value="STAS_dom_sf"/>
</dbReference>
<evidence type="ECO:0000313" key="5">
    <source>
        <dbReference type="Proteomes" id="UP000261704"/>
    </source>
</evidence>
<comment type="similarity">
    <text evidence="1 2">Belongs to the anti-sigma-factor antagonist family.</text>
</comment>
<dbReference type="CDD" id="cd07043">
    <property type="entry name" value="STAS_anti-anti-sigma_factors"/>
    <property type="match status" value="1"/>
</dbReference>
<gene>
    <name evidence="4" type="ORF">BAR1_14695</name>
</gene>
<dbReference type="Proteomes" id="UP000261704">
    <property type="component" value="Chromosome"/>
</dbReference>
<evidence type="ECO:0000256" key="1">
    <source>
        <dbReference type="ARBA" id="ARBA00009013"/>
    </source>
</evidence>
<accession>A0A347UJP1</accession>
<reference evidence="4 5" key="1">
    <citation type="submission" date="2018-09" db="EMBL/GenBank/DDBJ databases">
        <title>Profundibacter amoris BAR1 gen. nov., sp. nov., a new member of the Roseobacter clade isolated at Lokis Castle Vent Field on the Arctic Mid-Oceanic Ridge.</title>
        <authorList>
            <person name="Le Moine Bauer S."/>
            <person name="Sjoeberg A.G."/>
            <person name="L'Haridon S."/>
            <person name="Stokke R."/>
            <person name="Roalkvam I."/>
            <person name="Steen I.H."/>
            <person name="Dahle H."/>
        </authorList>
    </citation>
    <scope>NUCLEOTIDE SEQUENCE [LARGE SCALE GENOMIC DNA]</scope>
    <source>
        <strain evidence="4 5">BAR1</strain>
    </source>
</reference>
<dbReference type="EMBL" id="CP032125">
    <property type="protein sequence ID" value="AXX99069.1"/>
    <property type="molecule type" value="Genomic_DNA"/>
</dbReference>
<feature type="domain" description="STAS" evidence="3">
    <location>
        <begin position="2"/>
        <end position="110"/>
    </location>
</feature>
<dbReference type="InterPro" id="IPR003658">
    <property type="entry name" value="Anti-sigma_ant"/>
</dbReference>
<dbReference type="Gene3D" id="3.30.750.24">
    <property type="entry name" value="STAS domain"/>
    <property type="match status" value="1"/>
</dbReference>
<evidence type="ECO:0000256" key="2">
    <source>
        <dbReference type="RuleBase" id="RU003749"/>
    </source>
</evidence>
<dbReference type="InterPro" id="IPR002645">
    <property type="entry name" value="STAS_dom"/>
</dbReference>
<dbReference type="PROSITE" id="PS50801">
    <property type="entry name" value="STAS"/>
    <property type="match status" value="1"/>
</dbReference>
<evidence type="ECO:0000313" key="4">
    <source>
        <dbReference type="EMBL" id="AXX99069.1"/>
    </source>
</evidence>
<dbReference type="Pfam" id="PF01740">
    <property type="entry name" value="STAS"/>
    <property type="match status" value="1"/>
</dbReference>
<dbReference type="PANTHER" id="PTHR33495">
    <property type="entry name" value="ANTI-SIGMA FACTOR ANTAGONIST TM_1081-RELATED-RELATED"/>
    <property type="match status" value="1"/>
</dbReference>
<proteinExistence type="inferred from homology"/>
<dbReference type="PANTHER" id="PTHR33495:SF2">
    <property type="entry name" value="ANTI-SIGMA FACTOR ANTAGONIST TM_1081-RELATED"/>
    <property type="match status" value="1"/>
</dbReference>
<dbReference type="GO" id="GO:0043856">
    <property type="term" value="F:anti-sigma factor antagonist activity"/>
    <property type="evidence" value="ECO:0007669"/>
    <property type="project" value="InterPro"/>
</dbReference>
<dbReference type="NCBIfam" id="TIGR00377">
    <property type="entry name" value="ant_ant_sig"/>
    <property type="match status" value="1"/>
</dbReference>
<dbReference type="SUPFAM" id="SSF52091">
    <property type="entry name" value="SpoIIaa-like"/>
    <property type="match status" value="1"/>
</dbReference>
<dbReference type="AlphaFoldDB" id="A0A347UJP1"/>
<dbReference type="RefSeq" id="WP_118943722.1">
    <property type="nucleotide sequence ID" value="NZ_CP032125.1"/>
</dbReference>
<protein>
    <recommendedName>
        <fullName evidence="2">Anti-sigma factor antagonist</fullName>
    </recommendedName>
</protein>
<organism evidence="4 5">
    <name type="scientific">Profundibacter amoris</name>
    <dbReference type="NCBI Taxonomy" id="2171755"/>
    <lineage>
        <taxon>Bacteria</taxon>
        <taxon>Pseudomonadati</taxon>
        <taxon>Pseudomonadota</taxon>
        <taxon>Alphaproteobacteria</taxon>
        <taxon>Rhodobacterales</taxon>
        <taxon>Paracoccaceae</taxon>
        <taxon>Profundibacter</taxon>
    </lineage>
</organism>
<name>A0A347UJP1_9RHOB</name>
<dbReference type="KEGG" id="pamo:BAR1_14695"/>
<keyword evidence="5" id="KW-1185">Reference proteome</keyword>